<protein>
    <recommendedName>
        <fullName evidence="3">GAF domain-containing protein</fullName>
    </recommendedName>
</protein>
<dbReference type="SUPFAM" id="SSF55781">
    <property type="entry name" value="GAF domain-like"/>
    <property type="match status" value="1"/>
</dbReference>
<feature type="compositionally biased region" description="Low complexity" evidence="1">
    <location>
        <begin position="168"/>
        <end position="178"/>
    </location>
</feature>
<name>A0A6J4JEV1_9ACTN</name>
<organism evidence="2">
    <name type="scientific">uncultured Blastococcus sp</name>
    <dbReference type="NCBI Taxonomy" id="217144"/>
    <lineage>
        <taxon>Bacteria</taxon>
        <taxon>Bacillati</taxon>
        <taxon>Actinomycetota</taxon>
        <taxon>Actinomycetes</taxon>
        <taxon>Geodermatophilales</taxon>
        <taxon>Geodermatophilaceae</taxon>
        <taxon>Blastococcus</taxon>
        <taxon>environmental samples</taxon>
    </lineage>
</organism>
<feature type="region of interest" description="Disordered" evidence="1">
    <location>
        <begin position="153"/>
        <end position="178"/>
    </location>
</feature>
<dbReference type="InterPro" id="IPR029016">
    <property type="entry name" value="GAF-like_dom_sf"/>
</dbReference>
<evidence type="ECO:0008006" key="3">
    <source>
        <dbReference type="Google" id="ProtNLM"/>
    </source>
</evidence>
<gene>
    <name evidence="2" type="ORF">AVDCRST_MAG52-3391</name>
</gene>
<dbReference type="EMBL" id="CADCTN010000232">
    <property type="protein sequence ID" value="CAA9274296.1"/>
    <property type="molecule type" value="Genomic_DNA"/>
</dbReference>
<dbReference type="Gene3D" id="3.30.450.40">
    <property type="match status" value="1"/>
</dbReference>
<evidence type="ECO:0000313" key="2">
    <source>
        <dbReference type="EMBL" id="CAA9274296.1"/>
    </source>
</evidence>
<evidence type="ECO:0000256" key="1">
    <source>
        <dbReference type="SAM" id="MobiDB-lite"/>
    </source>
</evidence>
<sequence length="178" mass="18868">MVPADVADVTPWRDWCSAAEGALRFLDGHLSWDFWMVTQVVDGRQIVLVAEPPEAVRPGVELPWEESFCRQMIEGNAPRLATVTAAVPAYASRTSGPLRDVAAYVGVPLLRADGSLFGTVCGVAFRARPRSAARDLRVVEAVARMLSTLMAAGLTPPPPPDRVSAIRAAPGAPAPGAV</sequence>
<proteinExistence type="predicted"/>
<reference evidence="2" key="1">
    <citation type="submission" date="2020-02" db="EMBL/GenBank/DDBJ databases">
        <authorList>
            <person name="Meier V. D."/>
        </authorList>
    </citation>
    <scope>NUCLEOTIDE SEQUENCE</scope>
    <source>
        <strain evidence="2">AVDCRST_MAG52</strain>
    </source>
</reference>
<accession>A0A6J4JEV1</accession>
<dbReference type="AlphaFoldDB" id="A0A6J4JEV1"/>